<keyword evidence="1" id="KW-0472">Membrane</keyword>
<feature type="transmembrane region" description="Helical" evidence="1">
    <location>
        <begin position="47"/>
        <end position="76"/>
    </location>
</feature>
<evidence type="ECO:0000313" key="3">
    <source>
        <dbReference type="Proteomes" id="UP000569951"/>
    </source>
</evidence>
<comment type="caution">
    <text evidence="2">The sequence shown here is derived from an EMBL/GenBank/DDBJ whole genome shotgun (WGS) entry which is preliminary data.</text>
</comment>
<proteinExistence type="predicted"/>
<sequence length="86" mass="8959">MKENGFNSNSNGNKGALEAVVKIVLIVLAVVVGLWLVGVILKGLGVLLSGLAVLLAGLLKFLIVATIVVGVVYLIARLARPRPQSK</sequence>
<dbReference type="AlphaFoldDB" id="A0A841I3S6"/>
<accession>A0A841I3S6</accession>
<protein>
    <submittedName>
        <fullName evidence="2">Putative membrane protein</fullName>
    </submittedName>
</protein>
<organism evidence="2 3">
    <name type="scientific">Deinobacterium chartae</name>
    <dbReference type="NCBI Taxonomy" id="521158"/>
    <lineage>
        <taxon>Bacteria</taxon>
        <taxon>Thermotogati</taxon>
        <taxon>Deinococcota</taxon>
        <taxon>Deinococci</taxon>
        <taxon>Deinococcales</taxon>
        <taxon>Deinococcaceae</taxon>
        <taxon>Deinobacterium</taxon>
    </lineage>
</organism>
<feature type="transmembrane region" description="Helical" evidence="1">
    <location>
        <begin position="20"/>
        <end position="41"/>
    </location>
</feature>
<evidence type="ECO:0000256" key="1">
    <source>
        <dbReference type="SAM" id="Phobius"/>
    </source>
</evidence>
<gene>
    <name evidence="2" type="ORF">HNR42_001999</name>
</gene>
<evidence type="ECO:0000313" key="2">
    <source>
        <dbReference type="EMBL" id="MBB6098565.1"/>
    </source>
</evidence>
<name>A0A841I3S6_9DEIO</name>
<reference evidence="2 3" key="1">
    <citation type="submission" date="2020-08" db="EMBL/GenBank/DDBJ databases">
        <title>Genomic Encyclopedia of Type Strains, Phase IV (KMG-IV): sequencing the most valuable type-strain genomes for metagenomic binning, comparative biology and taxonomic classification.</title>
        <authorList>
            <person name="Goeker M."/>
        </authorList>
    </citation>
    <scope>NUCLEOTIDE SEQUENCE [LARGE SCALE GENOMIC DNA]</scope>
    <source>
        <strain evidence="2 3">DSM 21458</strain>
    </source>
</reference>
<dbReference type="Proteomes" id="UP000569951">
    <property type="component" value="Unassembled WGS sequence"/>
</dbReference>
<keyword evidence="1" id="KW-0812">Transmembrane</keyword>
<dbReference type="EMBL" id="JACHHG010000006">
    <property type="protein sequence ID" value="MBB6098565.1"/>
    <property type="molecule type" value="Genomic_DNA"/>
</dbReference>
<keyword evidence="1" id="KW-1133">Transmembrane helix</keyword>
<dbReference type="RefSeq" id="WP_183987093.1">
    <property type="nucleotide sequence ID" value="NZ_JACHHG010000006.1"/>
</dbReference>
<keyword evidence="3" id="KW-1185">Reference proteome</keyword>